<dbReference type="OrthoDB" id="655540at2759"/>
<keyword evidence="1" id="KW-0812">Transmembrane</keyword>
<dbReference type="EMBL" id="UYRV01020502">
    <property type="protein sequence ID" value="VDK67653.1"/>
    <property type="molecule type" value="Genomic_DNA"/>
</dbReference>
<name>A0A3P6SE32_CYLGO</name>
<keyword evidence="3" id="KW-1185">Reference proteome</keyword>
<sequence>MSMMTMILPSVFYLFLRASDEKRELLLNNGEGVKDNDNVKANFAELFKYVPKPILVLNCLSLTFGIVGGIVATVFSIKELTSYEVSAPCYVQYLKNGIDNTKAEYVNKGDICRTTIRVY</sequence>
<keyword evidence="1" id="KW-0472">Membrane</keyword>
<gene>
    <name evidence="2" type="ORF">CGOC_LOCUS6346</name>
</gene>
<protein>
    <recommendedName>
        <fullName evidence="4">Amino acid transporter transmembrane domain-containing protein</fullName>
    </recommendedName>
</protein>
<accession>A0A3P6SE32</accession>
<keyword evidence="1" id="KW-1133">Transmembrane helix</keyword>
<feature type="transmembrane region" description="Helical" evidence="1">
    <location>
        <begin position="54"/>
        <end position="77"/>
    </location>
</feature>
<organism evidence="2 3">
    <name type="scientific">Cylicostephanus goldi</name>
    <name type="common">Nematode worm</name>
    <dbReference type="NCBI Taxonomy" id="71465"/>
    <lineage>
        <taxon>Eukaryota</taxon>
        <taxon>Metazoa</taxon>
        <taxon>Ecdysozoa</taxon>
        <taxon>Nematoda</taxon>
        <taxon>Chromadorea</taxon>
        <taxon>Rhabditida</taxon>
        <taxon>Rhabditina</taxon>
        <taxon>Rhabditomorpha</taxon>
        <taxon>Strongyloidea</taxon>
        <taxon>Strongylidae</taxon>
        <taxon>Cylicostephanus</taxon>
    </lineage>
</organism>
<reference evidence="2 3" key="1">
    <citation type="submission" date="2018-11" db="EMBL/GenBank/DDBJ databases">
        <authorList>
            <consortium name="Pathogen Informatics"/>
        </authorList>
    </citation>
    <scope>NUCLEOTIDE SEQUENCE [LARGE SCALE GENOMIC DNA]</scope>
</reference>
<evidence type="ECO:0000313" key="2">
    <source>
        <dbReference type="EMBL" id="VDK67653.1"/>
    </source>
</evidence>
<dbReference type="Proteomes" id="UP000271889">
    <property type="component" value="Unassembled WGS sequence"/>
</dbReference>
<evidence type="ECO:0000256" key="1">
    <source>
        <dbReference type="SAM" id="Phobius"/>
    </source>
</evidence>
<dbReference type="AlphaFoldDB" id="A0A3P6SE32"/>
<evidence type="ECO:0000313" key="3">
    <source>
        <dbReference type="Proteomes" id="UP000271889"/>
    </source>
</evidence>
<evidence type="ECO:0008006" key="4">
    <source>
        <dbReference type="Google" id="ProtNLM"/>
    </source>
</evidence>
<proteinExistence type="predicted"/>